<dbReference type="AlphaFoldDB" id="A0A6J4MXP7"/>
<sequence>DRHGASRARRDLVRRRVRPGHAQRRDGGPRQAARRAPGDDVPGVGRPPPPRGPARDRQDDAGASAGAVARLLLRPHPVHPGPAALRRDRCDRLRAGPRHVHVPPRADLPQRGPRRRDQPGLAQDAVGAPRGDGGGARHRRRPHPRRGRAVHRDRHAEPHRAGRHLPAARGPARPLPHEEQPRPPGRRVDRGAAGPVEGPGPGRLPGARRDRRGAGADGRARGRGPCGRRDHQLRPPPRRGLPRRTRRTRRAVDAGLPRLDPGGQDVGARRGPRARGAGGRRRPRRAGAGPPAPAQLGSGVRGHDRGRRRGRTADAGAGAARPGV</sequence>
<feature type="compositionally biased region" description="Basic residues" evidence="1">
    <location>
        <begin position="270"/>
        <end position="285"/>
    </location>
</feature>
<feature type="non-terminal residue" evidence="2">
    <location>
        <position position="324"/>
    </location>
</feature>
<feature type="compositionally biased region" description="Basic and acidic residues" evidence="1">
    <location>
        <begin position="175"/>
        <end position="190"/>
    </location>
</feature>
<evidence type="ECO:0000256" key="1">
    <source>
        <dbReference type="SAM" id="MobiDB-lite"/>
    </source>
</evidence>
<protein>
    <submittedName>
        <fullName evidence="2">FIG022979: MoxR-like ATPases</fullName>
    </submittedName>
</protein>
<reference evidence="2" key="1">
    <citation type="submission" date="2020-02" db="EMBL/GenBank/DDBJ databases">
        <authorList>
            <person name="Meier V. D."/>
        </authorList>
    </citation>
    <scope>NUCLEOTIDE SEQUENCE</scope>
    <source>
        <strain evidence="2">AVDCRST_MAG32</strain>
    </source>
</reference>
<evidence type="ECO:0000313" key="2">
    <source>
        <dbReference type="EMBL" id="CAA9369510.1"/>
    </source>
</evidence>
<feature type="compositionally biased region" description="Basic residues" evidence="1">
    <location>
        <begin position="1"/>
        <end position="22"/>
    </location>
</feature>
<feature type="compositionally biased region" description="Low complexity" evidence="1">
    <location>
        <begin position="119"/>
        <end position="129"/>
    </location>
</feature>
<accession>A0A6J4MXP7</accession>
<name>A0A6J4MXP7_9ACTN</name>
<feature type="non-terminal residue" evidence="2">
    <location>
        <position position="1"/>
    </location>
</feature>
<feature type="compositionally biased region" description="Low complexity" evidence="1">
    <location>
        <begin position="313"/>
        <end position="324"/>
    </location>
</feature>
<proteinExistence type="predicted"/>
<gene>
    <name evidence="2" type="ORF">AVDCRST_MAG32-471</name>
</gene>
<feature type="compositionally biased region" description="Basic and acidic residues" evidence="1">
    <location>
        <begin position="85"/>
        <end position="94"/>
    </location>
</feature>
<feature type="region of interest" description="Disordered" evidence="1">
    <location>
        <begin position="1"/>
        <end position="324"/>
    </location>
</feature>
<feature type="compositionally biased region" description="Basic residues" evidence="1">
    <location>
        <begin position="136"/>
        <end position="153"/>
    </location>
</feature>
<feature type="compositionally biased region" description="Basic residues" evidence="1">
    <location>
        <begin position="236"/>
        <end position="249"/>
    </location>
</feature>
<organism evidence="2">
    <name type="scientific">uncultured Nocardioides sp</name>
    <dbReference type="NCBI Taxonomy" id="198441"/>
    <lineage>
        <taxon>Bacteria</taxon>
        <taxon>Bacillati</taxon>
        <taxon>Actinomycetota</taxon>
        <taxon>Actinomycetes</taxon>
        <taxon>Propionibacteriales</taxon>
        <taxon>Nocardioidaceae</taxon>
        <taxon>Nocardioides</taxon>
        <taxon>environmental samples</taxon>
    </lineage>
</organism>
<dbReference type="EMBL" id="CADCUM010000023">
    <property type="protein sequence ID" value="CAA9369510.1"/>
    <property type="molecule type" value="Genomic_DNA"/>
</dbReference>